<reference evidence="2 3" key="1">
    <citation type="submission" date="2024-02" db="EMBL/GenBank/DDBJ databases">
        <authorList>
            <person name="Saticioglu I.B."/>
        </authorList>
    </citation>
    <scope>NUCLEOTIDE SEQUENCE [LARGE SCALE GENOMIC DNA]</scope>
    <source>
        <strain evidence="2 3">Mu-86</strain>
    </source>
</reference>
<dbReference type="PANTHER" id="PTHR42923:SF3">
    <property type="entry name" value="PROTOPORPHYRINOGEN OXIDASE"/>
    <property type="match status" value="1"/>
</dbReference>
<dbReference type="InterPro" id="IPR036188">
    <property type="entry name" value="FAD/NAD-bd_sf"/>
</dbReference>
<dbReference type="InterPro" id="IPR050464">
    <property type="entry name" value="Zeta_carotene_desat/Oxidored"/>
</dbReference>
<dbReference type="SUPFAM" id="SSF51905">
    <property type="entry name" value="FAD/NAD(P)-binding domain"/>
    <property type="match status" value="1"/>
</dbReference>
<organism evidence="2 3">
    <name type="scientific">Microbacterium marmarense</name>
    <dbReference type="NCBI Taxonomy" id="3122051"/>
    <lineage>
        <taxon>Bacteria</taxon>
        <taxon>Bacillati</taxon>
        <taxon>Actinomycetota</taxon>
        <taxon>Actinomycetes</taxon>
        <taxon>Micrococcales</taxon>
        <taxon>Microbacteriaceae</taxon>
        <taxon>Microbacterium</taxon>
    </lineage>
</organism>
<keyword evidence="3" id="KW-1185">Reference proteome</keyword>
<dbReference type="Gene3D" id="1.10.3110.10">
    <property type="entry name" value="protoporphyrinogen ix oxidase, domain 3"/>
    <property type="match status" value="1"/>
</dbReference>
<accession>A0ABU8LR14</accession>
<dbReference type="Pfam" id="PF01593">
    <property type="entry name" value="Amino_oxidase"/>
    <property type="match status" value="1"/>
</dbReference>
<evidence type="ECO:0000313" key="3">
    <source>
        <dbReference type="Proteomes" id="UP001368654"/>
    </source>
</evidence>
<evidence type="ECO:0000313" key="2">
    <source>
        <dbReference type="EMBL" id="MEJ1154076.1"/>
    </source>
</evidence>
<protein>
    <submittedName>
        <fullName evidence="2">FAD-dependent oxidoreductase</fullName>
    </submittedName>
</protein>
<evidence type="ECO:0000259" key="1">
    <source>
        <dbReference type="Pfam" id="PF01593"/>
    </source>
</evidence>
<dbReference type="Proteomes" id="UP001368654">
    <property type="component" value="Unassembled WGS sequence"/>
</dbReference>
<dbReference type="EMBL" id="JBBDGL010000001">
    <property type="protein sequence ID" value="MEJ1154076.1"/>
    <property type="molecule type" value="Genomic_DNA"/>
</dbReference>
<dbReference type="RefSeq" id="WP_337336527.1">
    <property type="nucleotide sequence ID" value="NZ_JBBDGL010000001.1"/>
</dbReference>
<feature type="domain" description="Amine oxidase" evidence="1">
    <location>
        <begin position="27"/>
        <end position="474"/>
    </location>
</feature>
<name>A0ABU8LR14_9MICO</name>
<dbReference type="PANTHER" id="PTHR42923">
    <property type="entry name" value="PROTOPORPHYRINOGEN OXIDASE"/>
    <property type="match status" value="1"/>
</dbReference>
<dbReference type="Gene3D" id="3.90.660.20">
    <property type="entry name" value="Protoporphyrinogen oxidase, mitochondrial, domain 2"/>
    <property type="match status" value="1"/>
</dbReference>
<dbReference type="Gene3D" id="3.50.50.60">
    <property type="entry name" value="FAD/NAD(P)-binding domain"/>
    <property type="match status" value="1"/>
</dbReference>
<gene>
    <name evidence="2" type="ORF">WDU96_00495</name>
</gene>
<dbReference type="InterPro" id="IPR002937">
    <property type="entry name" value="Amino_oxidase"/>
</dbReference>
<comment type="caution">
    <text evidence="2">The sequence shown here is derived from an EMBL/GenBank/DDBJ whole genome shotgun (WGS) entry which is preliminary data.</text>
</comment>
<proteinExistence type="predicted"/>
<sequence>MADSDGAFNNLVAHAHDAHFVIVGGGIAGLTFAYECAKVGIAVTLFEKDDELGGTIASVELDGVRIDTGATSWQAKSPAMSALIAELGLQDRVVTPARDQVWIADPARGWAAPLPADTVLGIPANTWDESVRRVIGWGGTWRAYLDRLRPPLTIGVSRNLGALVRSRMGEKVRDRLVAPLTFGRFGIAPEDVDVDIAAPGLNAALTRTGSLGGAVSDLLVDRNREASIHSLDGGMPQLVEALRARLVELGVVMRTGATVTAVERSQDAHWQVHVEAAEGDVRESSEVVHNATVVVLATPEAISRDLAAQALGRPLATARANVHSREIVTLVLAAPALDAAAQGTEVYAVPGSSRASGIVHQTARWRWLERETDAGRHVVSVAFDTDGDPAGVTDAELRTSAVEAASALLGVALNEAHVRGMHRARFVLDQPKSTRDHAERRAGVRSELAEAGDLVAVGAWLSGSGLAQVVADAVSEADRIRSAVLWGEAGGD</sequence>